<keyword evidence="1" id="KW-0732">Signal</keyword>
<dbReference type="InterPro" id="IPR021698">
    <property type="entry name" value="DUF3280"/>
</dbReference>
<evidence type="ECO:0000313" key="2">
    <source>
        <dbReference type="EMBL" id="SNB70520.1"/>
    </source>
</evidence>
<sequence length="164" mass="17688">MITRRMFAAGTAGLLLAKGGAAVAVAEDGPSLALFNFILVDTSLNPDSDAQEARLAMVTDRARAALAAGGYRLVDTSSVPREQQMGLRGCNGCELDLARKLGASEAGMGWVQKVSRLILNINLQIREVDSGRLVKRGSVDIRGDTDESWRHGIDYLMRNRILDS</sequence>
<dbReference type="RefSeq" id="WP_088561805.1">
    <property type="nucleotide sequence ID" value="NZ_FYEH01000007.1"/>
</dbReference>
<dbReference type="Pfam" id="PF11684">
    <property type="entry name" value="DUF3280"/>
    <property type="match status" value="1"/>
</dbReference>
<name>A0A212RDZ7_9PROT</name>
<dbReference type="EMBL" id="FYEH01000007">
    <property type="protein sequence ID" value="SNB70520.1"/>
    <property type="molecule type" value="Genomic_DNA"/>
</dbReference>
<dbReference type="OrthoDB" id="8089716at2"/>
<feature type="chain" id="PRO_5013210946" description="DUF2380 domain-containing protein" evidence="1">
    <location>
        <begin position="27"/>
        <end position="164"/>
    </location>
</feature>
<proteinExistence type="predicted"/>
<keyword evidence="3" id="KW-1185">Reference proteome</keyword>
<evidence type="ECO:0008006" key="4">
    <source>
        <dbReference type="Google" id="ProtNLM"/>
    </source>
</evidence>
<dbReference type="Proteomes" id="UP000197065">
    <property type="component" value="Unassembled WGS sequence"/>
</dbReference>
<protein>
    <recommendedName>
        <fullName evidence="4">DUF2380 domain-containing protein</fullName>
    </recommendedName>
</protein>
<organism evidence="2 3">
    <name type="scientific">Arboricoccus pini</name>
    <dbReference type="NCBI Taxonomy" id="1963835"/>
    <lineage>
        <taxon>Bacteria</taxon>
        <taxon>Pseudomonadati</taxon>
        <taxon>Pseudomonadota</taxon>
        <taxon>Alphaproteobacteria</taxon>
        <taxon>Geminicoccales</taxon>
        <taxon>Geminicoccaceae</taxon>
        <taxon>Arboricoccus</taxon>
    </lineage>
</organism>
<feature type="signal peptide" evidence="1">
    <location>
        <begin position="1"/>
        <end position="26"/>
    </location>
</feature>
<evidence type="ECO:0000313" key="3">
    <source>
        <dbReference type="Proteomes" id="UP000197065"/>
    </source>
</evidence>
<dbReference type="AlphaFoldDB" id="A0A212RDZ7"/>
<accession>A0A212RDZ7</accession>
<reference evidence="2 3" key="1">
    <citation type="submission" date="2017-06" db="EMBL/GenBank/DDBJ databases">
        <authorList>
            <person name="Kim H.J."/>
            <person name="Triplett B.A."/>
        </authorList>
    </citation>
    <scope>NUCLEOTIDE SEQUENCE [LARGE SCALE GENOMIC DNA]</scope>
    <source>
        <strain evidence="2 3">B29T1</strain>
    </source>
</reference>
<evidence type="ECO:0000256" key="1">
    <source>
        <dbReference type="SAM" id="SignalP"/>
    </source>
</evidence>
<gene>
    <name evidence="2" type="ORF">SAMN07250955_107221</name>
</gene>